<evidence type="ECO:0000256" key="4">
    <source>
        <dbReference type="ARBA" id="ARBA00022814"/>
    </source>
</evidence>
<comment type="catalytic activity">
    <reaction evidence="1 5">
        <text>a myo-inositol phosphate + H2O = myo-inositol + phosphate</text>
        <dbReference type="Rhea" id="RHEA:24056"/>
        <dbReference type="ChEBI" id="CHEBI:15377"/>
        <dbReference type="ChEBI" id="CHEBI:17268"/>
        <dbReference type="ChEBI" id="CHEBI:43474"/>
        <dbReference type="ChEBI" id="CHEBI:84139"/>
        <dbReference type="EC" id="3.1.3.25"/>
    </reaction>
</comment>
<accession>A0ABW8BN86</accession>
<reference evidence="6 7" key="1">
    <citation type="submission" date="2024-10" db="EMBL/GenBank/DDBJ databases">
        <title>The Natural Products Discovery Center: Release of the First 8490 Sequenced Strains for Exploring Actinobacteria Biosynthetic Diversity.</title>
        <authorList>
            <person name="Kalkreuter E."/>
            <person name="Kautsar S.A."/>
            <person name="Yang D."/>
            <person name="Bader C.D."/>
            <person name="Teijaro C.N."/>
            <person name="Fluegel L."/>
            <person name="Davis C.M."/>
            <person name="Simpson J.R."/>
            <person name="Lauterbach L."/>
            <person name="Steele A.D."/>
            <person name="Gui C."/>
            <person name="Meng S."/>
            <person name="Li G."/>
            <person name="Viehrig K."/>
            <person name="Ye F."/>
            <person name="Su P."/>
            <person name="Kiefer A.F."/>
            <person name="Nichols A."/>
            <person name="Cepeda A.J."/>
            <person name="Yan W."/>
            <person name="Fan B."/>
            <person name="Jiang Y."/>
            <person name="Adhikari A."/>
            <person name="Zheng C.-J."/>
            <person name="Schuster L."/>
            <person name="Cowan T.M."/>
            <person name="Smanski M.J."/>
            <person name="Chevrette M.G."/>
            <person name="De Carvalho L.P.S."/>
            <person name="Shen B."/>
        </authorList>
    </citation>
    <scope>NUCLEOTIDE SEQUENCE [LARGE SCALE GENOMIC DNA]</scope>
    <source>
        <strain evidence="6 7">NPDC077409</strain>
    </source>
</reference>
<comment type="cofactor">
    <cofactor evidence="2 5">
        <name>Mg(2+)</name>
        <dbReference type="ChEBI" id="CHEBI:18420"/>
    </cofactor>
</comment>
<evidence type="ECO:0000313" key="7">
    <source>
        <dbReference type="Proteomes" id="UP001614338"/>
    </source>
</evidence>
<protein>
    <recommendedName>
        <fullName evidence="5">Inositol-1-monophosphatase</fullName>
        <ecNumber evidence="5">3.1.3.25</ecNumber>
    </recommendedName>
</protein>
<evidence type="ECO:0000256" key="5">
    <source>
        <dbReference type="RuleBase" id="RU364068"/>
    </source>
</evidence>
<dbReference type="InterPro" id="IPR033942">
    <property type="entry name" value="IMPase"/>
</dbReference>
<dbReference type="InterPro" id="IPR000760">
    <property type="entry name" value="Inositol_monophosphatase-like"/>
</dbReference>
<sequence length="270" mass="29345">MAVYTLEARLALAIEIAEEAGQMIRNAREQQTFSQRLKAGIELVTDVDVAVDKLISQRLEEHFPGEARLSEELSPEEALHNPAEQLWVVDPIDGTVNFAQGLRHVAVSIGWIEQGVGKVGVVHAPFLNDTFSAAQGLGAFCNQQPITPSVADSLESTLVGTGFPYDKTARKHLLRRLEATLTHCQDVRRNGSAALDICDVACGRLDAYYETVSPWDFVAGWVIAREAGARVGHLVDVPADIPADLFPEQLLVTAPKVYDAMATMLVEASS</sequence>
<dbReference type="RefSeq" id="WP_399841518.1">
    <property type="nucleotide sequence ID" value="NZ_JBITWC010000002.1"/>
</dbReference>
<dbReference type="EMBL" id="JBITWC010000002">
    <property type="protein sequence ID" value="MFI8748680.1"/>
    <property type="molecule type" value="Genomic_DNA"/>
</dbReference>
<proteinExistence type="inferred from homology"/>
<dbReference type="SUPFAM" id="SSF56655">
    <property type="entry name" value="Carbohydrate phosphatase"/>
    <property type="match status" value="1"/>
</dbReference>
<dbReference type="CDD" id="cd01639">
    <property type="entry name" value="IMPase"/>
    <property type="match status" value="1"/>
</dbReference>
<gene>
    <name evidence="6" type="ORF">ACIGG6_01560</name>
</gene>
<keyword evidence="4" id="KW-0804">Transcription</keyword>
<dbReference type="Gene3D" id="3.40.190.80">
    <property type="match status" value="1"/>
</dbReference>
<keyword evidence="4" id="KW-0805">Transcription regulation</keyword>
<dbReference type="Pfam" id="PF00459">
    <property type="entry name" value="Inositol_P"/>
    <property type="match status" value="1"/>
</dbReference>
<keyword evidence="5" id="KW-0378">Hydrolase</keyword>
<comment type="similarity">
    <text evidence="3 5">Belongs to the inositol monophosphatase superfamily.</text>
</comment>
<name>A0ABW8BN86_9GAMM</name>
<dbReference type="Gene3D" id="3.30.540.10">
    <property type="entry name" value="Fructose-1,6-Bisphosphatase, subunit A, domain 1"/>
    <property type="match status" value="1"/>
</dbReference>
<organism evidence="6 7">
    <name type="scientific">Vreelandella lionensis</name>
    <dbReference type="NCBI Taxonomy" id="1144478"/>
    <lineage>
        <taxon>Bacteria</taxon>
        <taxon>Pseudomonadati</taxon>
        <taxon>Pseudomonadota</taxon>
        <taxon>Gammaproteobacteria</taxon>
        <taxon>Oceanospirillales</taxon>
        <taxon>Halomonadaceae</taxon>
        <taxon>Vreelandella</taxon>
    </lineage>
</organism>
<keyword evidence="7" id="KW-1185">Reference proteome</keyword>
<dbReference type="PANTHER" id="PTHR20854">
    <property type="entry name" value="INOSITOL MONOPHOSPHATASE"/>
    <property type="match status" value="1"/>
</dbReference>
<dbReference type="PRINTS" id="PR00377">
    <property type="entry name" value="IMPHPHTASES"/>
</dbReference>
<evidence type="ECO:0000313" key="6">
    <source>
        <dbReference type="EMBL" id="MFI8748680.1"/>
    </source>
</evidence>
<comment type="caution">
    <text evidence="6">The sequence shown here is derived from an EMBL/GenBank/DDBJ whole genome shotgun (WGS) entry which is preliminary data.</text>
</comment>
<keyword evidence="5" id="KW-0479">Metal-binding</keyword>
<evidence type="ECO:0000256" key="2">
    <source>
        <dbReference type="ARBA" id="ARBA00001946"/>
    </source>
</evidence>
<evidence type="ECO:0000256" key="1">
    <source>
        <dbReference type="ARBA" id="ARBA00001033"/>
    </source>
</evidence>
<dbReference type="PANTHER" id="PTHR20854:SF4">
    <property type="entry name" value="INOSITOL-1-MONOPHOSPHATASE-RELATED"/>
    <property type="match status" value="1"/>
</dbReference>
<dbReference type="Proteomes" id="UP001614338">
    <property type="component" value="Unassembled WGS sequence"/>
</dbReference>
<dbReference type="EC" id="3.1.3.25" evidence="5"/>
<evidence type="ECO:0000256" key="3">
    <source>
        <dbReference type="ARBA" id="ARBA00009759"/>
    </source>
</evidence>
<keyword evidence="4" id="KW-0889">Transcription antitermination</keyword>
<keyword evidence="5" id="KW-0460">Magnesium</keyword>